<gene>
    <name evidence="3" type="ORF">SAMN05660297_02892</name>
</gene>
<dbReference type="GO" id="GO:0005975">
    <property type="term" value="P:carbohydrate metabolic process"/>
    <property type="evidence" value="ECO:0007669"/>
    <property type="project" value="InterPro"/>
</dbReference>
<dbReference type="EMBL" id="FOHU01000015">
    <property type="protein sequence ID" value="SET59895.1"/>
    <property type="molecule type" value="Genomic_DNA"/>
</dbReference>
<dbReference type="InterPro" id="IPR050248">
    <property type="entry name" value="Polysacc_deacetylase_ArnD"/>
</dbReference>
<keyword evidence="1" id="KW-1133">Transmembrane helix</keyword>
<keyword evidence="1" id="KW-0812">Transmembrane</keyword>
<protein>
    <submittedName>
        <fullName evidence="3">Polysaccharide deacetylase family sporulation protein PdaB</fullName>
    </submittedName>
</protein>
<proteinExistence type="predicted"/>
<reference evidence="3 4" key="1">
    <citation type="submission" date="2016-10" db="EMBL/GenBank/DDBJ databases">
        <authorList>
            <person name="de Groot N.N."/>
        </authorList>
    </citation>
    <scope>NUCLEOTIDE SEQUENCE [LARGE SCALE GENOMIC DNA]</scope>
    <source>
        <strain evidence="3 4">DSM 18979</strain>
    </source>
</reference>
<dbReference type="RefSeq" id="WP_090445618.1">
    <property type="nucleotide sequence ID" value="NZ_FOHU01000015.1"/>
</dbReference>
<evidence type="ECO:0000256" key="1">
    <source>
        <dbReference type="SAM" id="Phobius"/>
    </source>
</evidence>
<name>A0A1I0FQT2_9FIRM</name>
<keyword evidence="1" id="KW-0472">Membrane</keyword>
<dbReference type="Proteomes" id="UP000199568">
    <property type="component" value="Unassembled WGS sequence"/>
</dbReference>
<feature type="domain" description="NodB homology" evidence="2">
    <location>
        <begin position="58"/>
        <end position="235"/>
    </location>
</feature>
<dbReference type="Gene3D" id="3.20.20.370">
    <property type="entry name" value="Glycoside hydrolase/deacetylase"/>
    <property type="match status" value="1"/>
</dbReference>
<dbReference type="PROSITE" id="PS51677">
    <property type="entry name" value="NODB"/>
    <property type="match status" value="1"/>
</dbReference>
<dbReference type="STRING" id="426128.SAMN05660297_02892"/>
<evidence type="ECO:0000313" key="4">
    <source>
        <dbReference type="Proteomes" id="UP000199568"/>
    </source>
</evidence>
<dbReference type="Pfam" id="PF01522">
    <property type="entry name" value="Polysacc_deac_1"/>
    <property type="match status" value="1"/>
</dbReference>
<keyword evidence="4" id="KW-1185">Reference proteome</keyword>
<evidence type="ECO:0000259" key="2">
    <source>
        <dbReference type="PROSITE" id="PS51677"/>
    </source>
</evidence>
<dbReference type="InterPro" id="IPR011330">
    <property type="entry name" value="Glyco_hydro/deAcase_b/a-brl"/>
</dbReference>
<dbReference type="InterPro" id="IPR002509">
    <property type="entry name" value="NODB_dom"/>
</dbReference>
<dbReference type="CDD" id="cd10917">
    <property type="entry name" value="CE4_NodB_like_6s_7s"/>
    <property type="match status" value="1"/>
</dbReference>
<accession>A0A1I0FQT2</accession>
<organism evidence="3 4">
    <name type="scientific">Natronincola peptidivorans</name>
    <dbReference type="NCBI Taxonomy" id="426128"/>
    <lineage>
        <taxon>Bacteria</taxon>
        <taxon>Bacillati</taxon>
        <taxon>Bacillota</taxon>
        <taxon>Clostridia</taxon>
        <taxon>Peptostreptococcales</taxon>
        <taxon>Natronincolaceae</taxon>
        <taxon>Natronincola</taxon>
    </lineage>
</organism>
<sequence>MRIYVFSKRTIAISLIIILMMLILILFLTSFDRGLASMVAVFSPERKLPIYSVETEEKKIAISFDAAWGDEFTDDILDTLDKYDVKTTFFLVGFWVDKYPDMVKKIHSRGHEIGNHSSTHPHMSKLSREQIINELQTTEKKIEAIIGERPTVFRPPFGDYNNLLITTADEIGYYTIQWDVDSLDWKEMGVNPVVDRVSRNVKNGSIVLFHNNAKYVAEYLPLVLERLQQQGYQIVPISELIMKDDYRMDPSGRQQPLN</sequence>
<evidence type="ECO:0000313" key="3">
    <source>
        <dbReference type="EMBL" id="SET59895.1"/>
    </source>
</evidence>
<feature type="transmembrane region" description="Helical" evidence="1">
    <location>
        <begin position="12"/>
        <end position="31"/>
    </location>
</feature>
<dbReference type="OrthoDB" id="9806342at2"/>
<dbReference type="GO" id="GO:0016020">
    <property type="term" value="C:membrane"/>
    <property type="evidence" value="ECO:0007669"/>
    <property type="project" value="TreeGrafter"/>
</dbReference>
<dbReference type="AlphaFoldDB" id="A0A1I0FQT2"/>
<dbReference type="PANTHER" id="PTHR10587:SF128">
    <property type="entry name" value="POLYSACCHARIDE DEACETYLASE PDAB-RELATED"/>
    <property type="match status" value="1"/>
</dbReference>
<dbReference type="GO" id="GO:0016810">
    <property type="term" value="F:hydrolase activity, acting on carbon-nitrogen (but not peptide) bonds"/>
    <property type="evidence" value="ECO:0007669"/>
    <property type="project" value="InterPro"/>
</dbReference>
<dbReference type="PANTHER" id="PTHR10587">
    <property type="entry name" value="GLYCOSYL TRANSFERASE-RELATED"/>
    <property type="match status" value="1"/>
</dbReference>
<dbReference type="SUPFAM" id="SSF88713">
    <property type="entry name" value="Glycoside hydrolase/deacetylase"/>
    <property type="match status" value="1"/>
</dbReference>